<feature type="region of interest" description="Disordered" evidence="1">
    <location>
        <begin position="52"/>
        <end position="79"/>
    </location>
</feature>
<proteinExistence type="predicted"/>
<accession>A0A0E0JHZ6</accession>
<dbReference type="Gramene" id="OPUNC01G13710.1">
    <property type="protein sequence ID" value="OPUNC01G13710.1"/>
    <property type="gene ID" value="OPUNC01G13710"/>
</dbReference>
<dbReference type="Proteomes" id="UP000026962">
    <property type="component" value="Chromosome 1"/>
</dbReference>
<dbReference type="HOGENOM" id="CLU_2610185_0_0_1"/>
<evidence type="ECO:0000313" key="3">
    <source>
        <dbReference type="Proteomes" id="UP000026962"/>
    </source>
</evidence>
<feature type="compositionally biased region" description="Polar residues" evidence="1">
    <location>
        <begin position="60"/>
        <end position="73"/>
    </location>
</feature>
<keyword evidence="3" id="KW-1185">Reference proteome</keyword>
<evidence type="ECO:0000313" key="2">
    <source>
        <dbReference type="EnsemblPlants" id="OPUNC01G13710.1"/>
    </source>
</evidence>
<organism evidence="2">
    <name type="scientific">Oryza punctata</name>
    <name type="common">Red rice</name>
    <dbReference type="NCBI Taxonomy" id="4537"/>
    <lineage>
        <taxon>Eukaryota</taxon>
        <taxon>Viridiplantae</taxon>
        <taxon>Streptophyta</taxon>
        <taxon>Embryophyta</taxon>
        <taxon>Tracheophyta</taxon>
        <taxon>Spermatophyta</taxon>
        <taxon>Magnoliopsida</taxon>
        <taxon>Liliopsida</taxon>
        <taxon>Poales</taxon>
        <taxon>Poaceae</taxon>
        <taxon>BOP clade</taxon>
        <taxon>Oryzoideae</taxon>
        <taxon>Oryzeae</taxon>
        <taxon>Oryzinae</taxon>
        <taxon>Oryza</taxon>
    </lineage>
</organism>
<reference evidence="2" key="2">
    <citation type="submission" date="2018-05" db="EMBL/GenBank/DDBJ databases">
        <title>OpunRS2 (Oryza punctata Reference Sequence Version 2).</title>
        <authorList>
            <person name="Zhang J."/>
            <person name="Kudrna D."/>
            <person name="Lee S."/>
            <person name="Talag J."/>
            <person name="Welchert J."/>
            <person name="Wing R.A."/>
        </authorList>
    </citation>
    <scope>NUCLEOTIDE SEQUENCE [LARGE SCALE GENOMIC DNA]</scope>
</reference>
<evidence type="ECO:0000256" key="1">
    <source>
        <dbReference type="SAM" id="MobiDB-lite"/>
    </source>
</evidence>
<dbReference type="EnsemblPlants" id="OPUNC01G13710.1">
    <property type="protein sequence ID" value="OPUNC01G13710.1"/>
    <property type="gene ID" value="OPUNC01G13710"/>
</dbReference>
<sequence length="79" mass="8887">MDARKTPKDMVPKTIVDNTWTQDLNLSTSASITVELLDQLITILIAVQNINSTSRKKTRSNGSSHPTKNTRLDQPTWHI</sequence>
<dbReference type="AlphaFoldDB" id="A0A0E0JHZ6"/>
<name>A0A0E0JHZ6_ORYPU</name>
<protein>
    <submittedName>
        <fullName evidence="2">Uncharacterized protein</fullName>
    </submittedName>
</protein>
<reference evidence="2" key="1">
    <citation type="submission" date="2015-04" db="UniProtKB">
        <authorList>
            <consortium name="EnsemblPlants"/>
        </authorList>
    </citation>
    <scope>IDENTIFICATION</scope>
</reference>